<feature type="region of interest" description="Disordered" evidence="1">
    <location>
        <begin position="1"/>
        <end position="36"/>
    </location>
</feature>
<proteinExistence type="predicted"/>
<dbReference type="EMBL" id="GBRH01277271">
    <property type="protein sequence ID" value="JAD20624.1"/>
    <property type="molecule type" value="Transcribed_RNA"/>
</dbReference>
<sequence length="36" mass="3716">MSDSDGSPPLRGGSLGEGSSSEDEAEDEADEEQEES</sequence>
<evidence type="ECO:0000256" key="1">
    <source>
        <dbReference type="SAM" id="MobiDB-lite"/>
    </source>
</evidence>
<organism evidence="2">
    <name type="scientific">Arundo donax</name>
    <name type="common">Giant reed</name>
    <name type="synonym">Donax arundinaceus</name>
    <dbReference type="NCBI Taxonomy" id="35708"/>
    <lineage>
        <taxon>Eukaryota</taxon>
        <taxon>Viridiplantae</taxon>
        <taxon>Streptophyta</taxon>
        <taxon>Embryophyta</taxon>
        <taxon>Tracheophyta</taxon>
        <taxon>Spermatophyta</taxon>
        <taxon>Magnoliopsida</taxon>
        <taxon>Liliopsida</taxon>
        <taxon>Poales</taxon>
        <taxon>Poaceae</taxon>
        <taxon>PACMAD clade</taxon>
        <taxon>Arundinoideae</taxon>
        <taxon>Arundineae</taxon>
        <taxon>Arundo</taxon>
    </lineage>
</organism>
<evidence type="ECO:0000313" key="2">
    <source>
        <dbReference type="EMBL" id="JAD20624.1"/>
    </source>
</evidence>
<dbReference type="AlphaFoldDB" id="A0A0A8Y443"/>
<name>A0A0A8Y443_ARUDO</name>
<feature type="compositionally biased region" description="Acidic residues" evidence="1">
    <location>
        <begin position="20"/>
        <end position="36"/>
    </location>
</feature>
<feature type="compositionally biased region" description="Low complexity" evidence="1">
    <location>
        <begin position="1"/>
        <end position="12"/>
    </location>
</feature>
<protein>
    <submittedName>
        <fullName evidence="2">Uncharacterized protein</fullName>
    </submittedName>
</protein>
<reference evidence="2" key="2">
    <citation type="journal article" date="2015" name="Data Brief">
        <title>Shoot transcriptome of the giant reed, Arundo donax.</title>
        <authorList>
            <person name="Barrero R.A."/>
            <person name="Guerrero F.D."/>
            <person name="Moolhuijzen P."/>
            <person name="Goolsby J.A."/>
            <person name="Tidwell J."/>
            <person name="Bellgard S.E."/>
            <person name="Bellgard M.I."/>
        </authorList>
    </citation>
    <scope>NUCLEOTIDE SEQUENCE</scope>
    <source>
        <tissue evidence="2">Shoot tissue taken approximately 20 cm above the soil surface</tissue>
    </source>
</reference>
<reference evidence="2" key="1">
    <citation type="submission" date="2014-09" db="EMBL/GenBank/DDBJ databases">
        <authorList>
            <person name="Magalhaes I.L.F."/>
            <person name="Oliveira U."/>
            <person name="Santos F.R."/>
            <person name="Vidigal T.H.D.A."/>
            <person name="Brescovit A.D."/>
            <person name="Santos A.J."/>
        </authorList>
    </citation>
    <scope>NUCLEOTIDE SEQUENCE</scope>
    <source>
        <tissue evidence="2">Shoot tissue taken approximately 20 cm above the soil surface</tissue>
    </source>
</reference>
<accession>A0A0A8Y443</accession>